<accession>A0A0M8PIY7</accession>
<evidence type="ECO:0000313" key="1">
    <source>
        <dbReference type="EMBL" id="KOS48620.1"/>
    </source>
</evidence>
<evidence type="ECO:0000313" key="2">
    <source>
        <dbReference type="Proteomes" id="UP000037696"/>
    </source>
</evidence>
<proteinExistence type="predicted"/>
<reference evidence="1 2" key="1">
    <citation type="submission" date="2015-08" db="EMBL/GenBank/DDBJ databases">
        <title>Genome sequencing of Penicillium nordicum.</title>
        <authorList>
            <person name="Nguyen H.D."/>
            <person name="Seifert K.A."/>
        </authorList>
    </citation>
    <scope>NUCLEOTIDE SEQUENCE [LARGE SCALE GENOMIC DNA]</scope>
    <source>
        <strain evidence="1 2">DAOMC 185683</strain>
    </source>
</reference>
<organism evidence="1 2">
    <name type="scientific">Penicillium nordicum</name>
    <dbReference type="NCBI Taxonomy" id="229535"/>
    <lineage>
        <taxon>Eukaryota</taxon>
        <taxon>Fungi</taxon>
        <taxon>Dikarya</taxon>
        <taxon>Ascomycota</taxon>
        <taxon>Pezizomycotina</taxon>
        <taxon>Eurotiomycetes</taxon>
        <taxon>Eurotiomycetidae</taxon>
        <taxon>Eurotiales</taxon>
        <taxon>Aspergillaceae</taxon>
        <taxon>Penicillium</taxon>
    </lineage>
</organism>
<comment type="caution">
    <text evidence="1">The sequence shown here is derived from an EMBL/GenBank/DDBJ whole genome shotgun (WGS) entry which is preliminary data.</text>
</comment>
<dbReference type="EMBL" id="LHQQ01000003">
    <property type="protein sequence ID" value="KOS48620.1"/>
    <property type="molecule type" value="Genomic_DNA"/>
</dbReference>
<protein>
    <submittedName>
        <fullName evidence="1">Uncharacterized protein</fullName>
    </submittedName>
</protein>
<dbReference type="AlphaFoldDB" id="A0A0M8PIY7"/>
<gene>
    <name evidence="1" type="ORF">ACN38_g433</name>
</gene>
<dbReference type="Proteomes" id="UP000037696">
    <property type="component" value="Unassembled WGS sequence"/>
</dbReference>
<sequence>MSAGPSGVARAPVWLSTGPVESSPGLLSTGARAGSATGFVSALAGGSLAPPRRCGTTTIKVKGLFQALGHKVHVLLPADFFSTLSPKTEESLAGGSLAIKYASQHITVSLVYIASSNLDPLSLFKD</sequence>
<keyword evidence="2" id="KW-1185">Reference proteome</keyword>
<name>A0A0M8PIY7_9EURO</name>